<accession>A0A3N4KJG8</accession>
<name>A0A3N4KJG8_9PEZI</name>
<dbReference type="SUPFAM" id="SSF48403">
    <property type="entry name" value="Ankyrin repeat"/>
    <property type="match status" value="1"/>
</dbReference>
<dbReference type="AlphaFoldDB" id="A0A3N4KJG8"/>
<keyword evidence="3" id="KW-1185">Reference proteome</keyword>
<dbReference type="PROSITE" id="PS50181">
    <property type="entry name" value="FBOX"/>
    <property type="match status" value="1"/>
</dbReference>
<dbReference type="InterPro" id="IPR036770">
    <property type="entry name" value="Ankyrin_rpt-contain_sf"/>
</dbReference>
<reference evidence="2 3" key="1">
    <citation type="journal article" date="2018" name="Nat. Ecol. Evol.">
        <title>Pezizomycetes genomes reveal the molecular basis of ectomycorrhizal truffle lifestyle.</title>
        <authorList>
            <person name="Murat C."/>
            <person name="Payen T."/>
            <person name="Noel B."/>
            <person name="Kuo A."/>
            <person name="Morin E."/>
            <person name="Chen J."/>
            <person name="Kohler A."/>
            <person name="Krizsan K."/>
            <person name="Balestrini R."/>
            <person name="Da Silva C."/>
            <person name="Montanini B."/>
            <person name="Hainaut M."/>
            <person name="Levati E."/>
            <person name="Barry K.W."/>
            <person name="Belfiori B."/>
            <person name="Cichocki N."/>
            <person name="Clum A."/>
            <person name="Dockter R.B."/>
            <person name="Fauchery L."/>
            <person name="Guy J."/>
            <person name="Iotti M."/>
            <person name="Le Tacon F."/>
            <person name="Lindquist E.A."/>
            <person name="Lipzen A."/>
            <person name="Malagnac F."/>
            <person name="Mello A."/>
            <person name="Molinier V."/>
            <person name="Miyauchi S."/>
            <person name="Poulain J."/>
            <person name="Riccioni C."/>
            <person name="Rubini A."/>
            <person name="Sitrit Y."/>
            <person name="Splivallo R."/>
            <person name="Traeger S."/>
            <person name="Wang M."/>
            <person name="Zifcakova L."/>
            <person name="Wipf D."/>
            <person name="Zambonelli A."/>
            <person name="Paolocci F."/>
            <person name="Nowrousian M."/>
            <person name="Ottonello S."/>
            <person name="Baldrian P."/>
            <person name="Spatafora J.W."/>
            <person name="Henrissat B."/>
            <person name="Nagy L.G."/>
            <person name="Aury J.M."/>
            <person name="Wincker P."/>
            <person name="Grigoriev I.V."/>
            <person name="Bonfante P."/>
            <person name="Martin F.M."/>
        </authorList>
    </citation>
    <scope>NUCLEOTIDE SEQUENCE [LARGE SCALE GENOMIC DNA]</scope>
    <source>
        <strain evidence="2 3">CCBAS932</strain>
    </source>
</reference>
<protein>
    <recommendedName>
        <fullName evidence="1">F-box domain-containing protein</fullName>
    </recommendedName>
</protein>
<proteinExistence type="predicted"/>
<gene>
    <name evidence="2" type="ORF">P167DRAFT_576037</name>
</gene>
<dbReference type="OrthoDB" id="5393405at2759"/>
<dbReference type="EMBL" id="ML119141">
    <property type="protein sequence ID" value="RPB10714.1"/>
    <property type="molecule type" value="Genomic_DNA"/>
</dbReference>
<evidence type="ECO:0000313" key="3">
    <source>
        <dbReference type="Proteomes" id="UP000277580"/>
    </source>
</evidence>
<dbReference type="InParanoid" id="A0A3N4KJG8"/>
<sequence length="419" mass="46963">MSDQLRFNTMASKIRGDVSLSDLLTTQIRLTSLPNELLIAIANNLDRRSLSRLIQANHRTCHALTHILYDDVVREPTGYKPHLETTYKIFNHCVCTGLLGPMANLLVRKVDPPPPIIKEAIRCGRTKVLLTMIRHNEAAFRKTVRERYEINSDDEYPLTGAVSTRQIDVIRLVLLYLSPRHRSILQATKEAISGDQISVVTFFMRRGMLSNRQICLAFLHACELNKPRIAGVLISHIPTAKRPAIATRGVSTAIANGQPHILRQLIALGGDLHVSAGLGSGWGEYVEEIGNHLHGLASQGVLDWRKRPDELLEIYQILLTSGLDVNQTNSYGDTILMTLAKNGPKSIDRSHRPSIRQMRKACVLFRRLFSLILSMPGVDVNVRDVTGETVLGIAIRKRDYRMQRFLIQHGVDTGIEVQS</sequence>
<evidence type="ECO:0000313" key="2">
    <source>
        <dbReference type="EMBL" id="RPB10714.1"/>
    </source>
</evidence>
<evidence type="ECO:0000259" key="1">
    <source>
        <dbReference type="PROSITE" id="PS50181"/>
    </source>
</evidence>
<dbReference type="InterPro" id="IPR001810">
    <property type="entry name" value="F-box_dom"/>
</dbReference>
<feature type="domain" description="F-box" evidence="1">
    <location>
        <begin position="27"/>
        <end position="72"/>
    </location>
</feature>
<dbReference type="Proteomes" id="UP000277580">
    <property type="component" value="Unassembled WGS sequence"/>
</dbReference>
<organism evidence="2 3">
    <name type="scientific">Morchella conica CCBAS932</name>
    <dbReference type="NCBI Taxonomy" id="1392247"/>
    <lineage>
        <taxon>Eukaryota</taxon>
        <taxon>Fungi</taxon>
        <taxon>Dikarya</taxon>
        <taxon>Ascomycota</taxon>
        <taxon>Pezizomycotina</taxon>
        <taxon>Pezizomycetes</taxon>
        <taxon>Pezizales</taxon>
        <taxon>Morchellaceae</taxon>
        <taxon>Morchella</taxon>
    </lineage>
</organism>
<dbReference type="Gene3D" id="1.25.40.20">
    <property type="entry name" value="Ankyrin repeat-containing domain"/>
    <property type="match status" value="1"/>
</dbReference>